<dbReference type="AlphaFoldDB" id="A0A1H9U3X5"/>
<evidence type="ECO:0000313" key="1">
    <source>
        <dbReference type="EMBL" id="SES04136.1"/>
    </source>
</evidence>
<proteinExistence type="predicted"/>
<accession>A0A1H9U3X5</accession>
<organism evidence="1 2">
    <name type="scientific">Streptomyces qinglanensis</name>
    <dbReference type="NCBI Taxonomy" id="943816"/>
    <lineage>
        <taxon>Bacteria</taxon>
        <taxon>Bacillati</taxon>
        <taxon>Actinomycetota</taxon>
        <taxon>Actinomycetes</taxon>
        <taxon>Kitasatosporales</taxon>
        <taxon>Streptomycetaceae</taxon>
        <taxon>Streptomyces</taxon>
    </lineage>
</organism>
<evidence type="ECO:0000313" key="2">
    <source>
        <dbReference type="Proteomes" id="UP000182841"/>
    </source>
</evidence>
<dbReference type="Proteomes" id="UP000182841">
    <property type="component" value="Unassembled WGS sequence"/>
</dbReference>
<dbReference type="RefSeq" id="WP_075001216.1">
    <property type="nucleotide sequence ID" value="NZ_FOGO01000007.1"/>
</dbReference>
<reference evidence="2" key="1">
    <citation type="submission" date="2016-10" db="EMBL/GenBank/DDBJ databases">
        <authorList>
            <person name="Varghese N."/>
            <person name="Submissions S."/>
        </authorList>
    </citation>
    <scope>NUCLEOTIDE SEQUENCE [LARGE SCALE GENOMIC DNA]</scope>
    <source>
        <strain evidence="2">CGMCC 4.6825</strain>
    </source>
</reference>
<sequence length="119" mass="12853">MTGQLQIPEPTPGTINAAAGEHAKQTGMTRVDQLDPDWATDCDARIAKFAALGIPFQAADLVADGLDEPPHPNCWGPRFRAAAHAGVIRFHGYAKSKRATVHRSICHEWIGAETEERAA</sequence>
<dbReference type="EMBL" id="FOGO01000007">
    <property type="protein sequence ID" value="SES04136.1"/>
    <property type="molecule type" value="Genomic_DNA"/>
</dbReference>
<keyword evidence="2" id="KW-1185">Reference proteome</keyword>
<protein>
    <submittedName>
        <fullName evidence="1">Uncharacterized protein</fullName>
    </submittedName>
</protein>
<name>A0A1H9U3X5_9ACTN</name>
<gene>
    <name evidence="1" type="ORF">SAMN05421870_107305</name>
</gene>
<dbReference type="OrthoDB" id="4315812at2"/>